<gene>
    <name evidence="2" type="ORF">COS61_00690</name>
</gene>
<feature type="compositionally biased region" description="Basic and acidic residues" evidence="1">
    <location>
        <begin position="116"/>
        <end position="157"/>
    </location>
</feature>
<organism evidence="2 3">
    <name type="scientific">Candidatus Wolfebacteria bacterium CG03_land_8_20_14_0_80_40_12</name>
    <dbReference type="NCBI Taxonomy" id="1975069"/>
    <lineage>
        <taxon>Bacteria</taxon>
        <taxon>Candidatus Wolfeibacteriota</taxon>
    </lineage>
</organism>
<proteinExistence type="predicted"/>
<feature type="compositionally biased region" description="Basic and acidic residues" evidence="1">
    <location>
        <begin position="166"/>
        <end position="179"/>
    </location>
</feature>
<name>A0A2M7B652_9BACT</name>
<evidence type="ECO:0000313" key="3">
    <source>
        <dbReference type="Proteomes" id="UP000228949"/>
    </source>
</evidence>
<evidence type="ECO:0000313" key="2">
    <source>
        <dbReference type="EMBL" id="PIU98570.1"/>
    </source>
</evidence>
<reference evidence="3" key="1">
    <citation type="submission" date="2017-09" db="EMBL/GenBank/DDBJ databases">
        <title>Depth-based differentiation of microbial function through sediment-hosted aquifers and enrichment of novel symbionts in the deep terrestrial subsurface.</title>
        <authorList>
            <person name="Probst A.J."/>
            <person name="Ladd B."/>
            <person name="Jarett J.K."/>
            <person name="Geller-Mcgrath D.E."/>
            <person name="Sieber C.M.K."/>
            <person name="Emerson J.B."/>
            <person name="Anantharaman K."/>
            <person name="Thomas B.C."/>
            <person name="Malmstrom R."/>
            <person name="Stieglmeier M."/>
            <person name="Klingl A."/>
            <person name="Woyke T."/>
            <person name="Ryan C.M."/>
            <person name="Banfield J.F."/>
        </authorList>
    </citation>
    <scope>NUCLEOTIDE SEQUENCE [LARGE SCALE GENOMIC DNA]</scope>
</reference>
<feature type="region of interest" description="Disordered" evidence="1">
    <location>
        <begin position="116"/>
        <end position="197"/>
    </location>
</feature>
<accession>A0A2M7B652</accession>
<sequence>MQVLTVRLASLGGFLWLAISSLVQYIRDSPNAFRRLRRRGALREFGAASPQDFKTAKEPGKTIGSNHVLMERRKEKFLIKSMPKFESAPNINNPELNPSEVGADVNAAKKIEGKLTPEELEKLKAEERQERESEKPELSPEEQLKNLEGEMESRQQEMTRLAESIEGTKSKLNEAREKLGLPPTEEEPPSTFSEKDKLEKLKAEQEALEKQKEELVSQQEKERLIREEKEKILQEKIGELRAKIEVKNDEQNLVRSFESAPTGEKEIYGEGRKVEESFLETNPSKSVLIFFKDGQIDKIIAGPEADVDKIIEILTKDENFNENLTQEAERRVEQHLEEEKAKMEEEQKKEERPEESKPEEKPEVPEGEIPPGEIKSEVSPIEGGNIESPKA</sequence>
<dbReference type="AlphaFoldDB" id="A0A2M7B652"/>
<evidence type="ECO:0000256" key="1">
    <source>
        <dbReference type="SAM" id="MobiDB-lite"/>
    </source>
</evidence>
<dbReference type="Proteomes" id="UP000228949">
    <property type="component" value="Unassembled WGS sequence"/>
</dbReference>
<feature type="region of interest" description="Disordered" evidence="1">
    <location>
        <begin position="317"/>
        <end position="391"/>
    </location>
</feature>
<comment type="caution">
    <text evidence="2">The sequence shown here is derived from an EMBL/GenBank/DDBJ whole genome shotgun (WGS) entry which is preliminary data.</text>
</comment>
<protein>
    <submittedName>
        <fullName evidence="2">Uncharacterized protein</fullName>
    </submittedName>
</protein>
<dbReference type="EMBL" id="PEVJ01000017">
    <property type="protein sequence ID" value="PIU98570.1"/>
    <property type="molecule type" value="Genomic_DNA"/>
</dbReference>
<feature type="compositionally biased region" description="Basic and acidic residues" evidence="1">
    <location>
        <begin position="327"/>
        <end position="364"/>
    </location>
</feature>